<protein>
    <submittedName>
        <fullName evidence="1">Uncharacterized protein nrdC.4</fullName>
    </submittedName>
</protein>
<dbReference type="OrthoDB" id="5204at10239"/>
<dbReference type="RefSeq" id="YP_007004087.1">
    <property type="nucleotide sequence ID" value="NC_019500.1"/>
</dbReference>
<evidence type="ECO:0000313" key="2">
    <source>
        <dbReference type="Proteomes" id="UP000001272"/>
    </source>
</evidence>
<organism evidence="1 2">
    <name type="scientific">Escherichia phage Bp7</name>
    <dbReference type="NCBI Taxonomy" id="1052121"/>
    <lineage>
        <taxon>Viruses</taxon>
        <taxon>Duplodnaviria</taxon>
        <taxon>Heunggongvirae</taxon>
        <taxon>Uroviricota</taxon>
        <taxon>Caudoviricetes</taxon>
        <taxon>Pantevenvirales</taxon>
        <taxon>Straboviridae</taxon>
        <taxon>Tevenvirinae</taxon>
        <taxon>Dhakavirus</taxon>
        <taxon>Dhakavirus bp7</taxon>
    </lineage>
</organism>
<sequence length="349" mass="39747">MEYNLFKSTEENIMTRTEYINAFTTYITTNTPPLTPYEVIVSNINKWVDQIDDALSRCFKAEIEKIAGRLCIHDIIKTFKGSRLLSRLVNKDILSEFGKEKYPGSSHVVSYKWFGDTIKGYVKIKGMDPSSLFPQRWVSEFKANSALILKAASKTIVSGDCRTIHPMANCMIKTNSYKGKAIISVIWSPNRKPKDDAEVVKYQDIAYDTLNTIEQALALMDTVEKYETQEVKHHLGWKGYEVLVTVREIKCTVPKTDAEIYQEKCEEIVNTDKEPATLEDLINDLNSPIMAPTPITKSKLPEIVALEKAYKDALAINKKLTGQYTAAKKLWEESTNRLDRLEQALELLK</sequence>
<dbReference type="KEGG" id="vg:14008127"/>
<reference evidence="1 2" key="1">
    <citation type="journal article" date="2010" name="Dian Zi Xian Wei Xue Bao">
        <title>Morphological observation on lytic cycle of bacteriophag Bp7.</title>
        <authorList>
            <person name="Liu X."/>
            <person name="Ren H."/>
            <person name="Liu W."/>
            <person name="Wen J."/>
            <person name="Zou L."/>
            <person name="Liu C."/>
        </authorList>
    </citation>
    <scope>NUCLEOTIDE SEQUENCE [LARGE SCALE GENOMIC DNA]</scope>
</reference>
<accession>G3MUS8</accession>
<keyword evidence="2" id="KW-1185">Reference proteome</keyword>
<name>G3MUS8_9CAUD</name>
<gene>
    <name evidence="1" type="primary">nrdC.4</name>
    <name evidence="1" type="ORF">EpBp7_0046</name>
</gene>
<dbReference type="EMBL" id="HQ829472">
    <property type="protein sequence ID" value="AEN93763.1"/>
    <property type="molecule type" value="Genomic_DNA"/>
</dbReference>
<dbReference type="Proteomes" id="UP000001272">
    <property type="component" value="Segment"/>
</dbReference>
<dbReference type="GeneID" id="14008127"/>
<evidence type="ECO:0000313" key="1">
    <source>
        <dbReference type="EMBL" id="AEN93763.1"/>
    </source>
</evidence>
<proteinExistence type="predicted"/>